<gene>
    <name evidence="1" type="ORF">PSH92_16145</name>
</gene>
<name>A0ABY9F5L2_9PSED</name>
<keyword evidence="2" id="KW-1185">Reference proteome</keyword>
<reference evidence="1 2" key="1">
    <citation type="submission" date="2023-02" db="EMBL/GenBank/DDBJ databases">
        <title>Evolution of Hrp T3SS in non-pathogenic Pseudomonas fluorescens.</title>
        <authorList>
            <person name="Liao K."/>
            <person name="Wei H."/>
            <person name="Gu Y."/>
        </authorList>
    </citation>
    <scope>NUCLEOTIDE SEQUENCE [LARGE SCALE GENOMIC DNA]</scope>
    <source>
        <strain evidence="1 2">FP2034</strain>
    </source>
</reference>
<proteinExistence type="predicted"/>
<dbReference type="Proteomes" id="UP001224838">
    <property type="component" value="Chromosome"/>
</dbReference>
<protein>
    <submittedName>
        <fullName evidence="1">Uncharacterized protein</fullName>
    </submittedName>
</protein>
<organism evidence="1 2">
    <name type="scientific">Pseudomonas beijingensis</name>
    <dbReference type="NCBI Taxonomy" id="2954101"/>
    <lineage>
        <taxon>Bacteria</taxon>
        <taxon>Pseudomonadati</taxon>
        <taxon>Pseudomonadota</taxon>
        <taxon>Gammaproteobacteria</taxon>
        <taxon>Pseudomonadales</taxon>
        <taxon>Pseudomonadaceae</taxon>
        <taxon>Pseudomonas</taxon>
    </lineage>
</organism>
<evidence type="ECO:0000313" key="2">
    <source>
        <dbReference type="Proteomes" id="UP001224838"/>
    </source>
</evidence>
<sequence length="72" mass="8495">MDRNPKLEIEYATYNDFLSLWGQGAFDQQRFGQAFYNYFQLHKLDDQSYLSGLHEADGKKARAVISRLFEIK</sequence>
<accession>A0ABY9F5L2</accession>
<evidence type="ECO:0000313" key="1">
    <source>
        <dbReference type="EMBL" id="WLG98918.1"/>
    </source>
</evidence>
<dbReference type="EMBL" id="CP117451">
    <property type="protein sequence ID" value="WLG98918.1"/>
    <property type="molecule type" value="Genomic_DNA"/>
</dbReference>
<dbReference type="RefSeq" id="WP_109753023.1">
    <property type="nucleotide sequence ID" value="NZ_CP117443.1"/>
</dbReference>